<dbReference type="EMBL" id="CP036426">
    <property type="protein sequence ID" value="QDV38041.1"/>
    <property type="molecule type" value="Genomic_DNA"/>
</dbReference>
<name>A0A518HB41_9BACT</name>
<evidence type="ECO:0000256" key="2">
    <source>
        <dbReference type="SAM" id="Phobius"/>
    </source>
</evidence>
<dbReference type="OrthoDB" id="9945144at2"/>
<feature type="transmembrane region" description="Helical" evidence="2">
    <location>
        <begin position="21"/>
        <end position="41"/>
    </location>
</feature>
<keyword evidence="4" id="KW-1185">Reference proteome</keyword>
<proteinExistence type="predicted"/>
<keyword evidence="2" id="KW-0812">Transmembrane</keyword>
<accession>A0A518HB41</accession>
<evidence type="ECO:0000256" key="1">
    <source>
        <dbReference type="SAM" id="MobiDB-lite"/>
    </source>
</evidence>
<keyword evidence="2" id="KW-1133">Transmembrane helix</keyword>
<protein>
    <submittedName>
        <fullName evidence="3">Uncharacterized protein</fullName>
    </submittedName>
</protein>
<keyword evidence="2" id="KW-0472">Membrane</keyword>
<feature type="transmembrane region" description="Helical" evidence="2">
    <location>
        <begin position="61"/>
        <end position="77"/>
    </location>
</feature>
<dbReference type="KEGG" id="tpla:ElP_59890"/>
<reference evidence="3 4" key="1">
    <citation type="submission" date="2019-02" db="EMBL/GenBank/DDBJ databases">
        <title>Deep-cultivation of Planctomycetes and their phenomic and genomic characterization uncovers novel biology.</title>
        <authorList>
            <person name="Wiegand S."/>
            <person name="Jogler M."/>
            <person name="Boedeker C."/>
            <person name="Pinto D."/>
            <person name="Vollmers J."/>
            <person name="Rivas-Marin E."/>
            <person name="Kohn T."/>
            <person name="Peeters S.H."/>
            <person name="Heuer A."/>
            <person name="Rast P."/>
            <person name="Oberbeckmann S."/>
            <person name="Bunk B."/>
            <person name="Jeske O."/>
            <person name="Meyerdierks A."/>
            <person name="Storesund J.E."/>
            <person name="Kallscheuer N."/>
            <person name="Luecker S."/>
            <person name="Lage O.M."/>
            <person name="Pohl T."/>
            <person name="Merkel B.J."/>
            <person name="Hornburger P."/>
            <person name="Mueller R.-W."/>
            <person name="Bruemmer F."/>
            <person name="Labrenz M."/>
            <person name="Spormann A.M."/>
            <person name="Op den Camp H."/>
            <person name="Overmann J."/>
            <person name="Amann R."/>
            <person name="Jetten M.S.M."/>
            <person name="Mascher T."/>
            <person name="Medema M.H."/>
            <person name="Devos D.P."/>
            <person name="Kaster A.-K."/>
            <person name="Ovreas L."/>
            <person name="Rohde M."/>
            <person name="Galperin M.Y."/>
            <person name="Jogler C."/>
        </authorList>
    </citation>
    <scope>NUCLEOTIDE SEQUENCE [LARGE SCALE GENOMIC DNA]</scope>
    <source>
        <strain evidence="3 4">ElP</strain>
    </source>
</reference>
<dbReference type="RefSeq" id="WP_145276249.1">
    <property type="nucleotide sequence ID" value="NZ_CP036426.1"/>
</dbReference>
<feature type="region of interest" description="Disordered" evidence="1">
    <location>
        <begin position="83"/>
        <end position="105"/>
    </location>
</feature>
<dbReference type="Proteomes" id="UP000317835">
    <property type="component" value="Chromosome"/>
</dbReference>
<gene>
    <name evidence="3" type="ORF">ElP_59890</name>
</gene>
<evidence type="ECO:0000313" key="3">
    <source>
        <dbReference type="EMBL" id="QDV38041.1"/>
    </source>
</evidence>
<organism evidence="3 4">
    <name type="scientific">Tautonia plasticadhaerens</name>
    <dbReference type="NCBI Taxonomy" id="2527974"/>
    <lineage>
        <taxon>Bacteria</taxon>
        <taxon>Pseudomonadati</taxon>
        <taxon>Planctomycetota</taxon>
        <taxon>Planctomycetia</taxon>
        <taxon>Isosphaerales</taxon>
        <taxon>Isosphaeraceae</taxon>
        <taxon>Tautonia</taxon>
    </lineage>
</organism>
<evidence type="ECO:0000313" key="4">
    <source>
        <dbReference type="Proteomes" id="UP000317835"/>
    </source>
</evidence>
<dbReference type="AlphaFoldDB" id="A0A518HB41"/>
<feature type="compositionally biased region" description="Basic and acidic residues" evidence="1">
    <location>
        <begin position="94"/>
        <end position="105"/>
    </location>
</feature>
<sequence length="105" mass="11427">MRGEFEPDAGPEATPEPPRRYWPLVAIGLILAWLLFSGGRVTDWFALRGPVPGTGGMVRKGYLVLLALILVIANFVLRMPREGGPMAAEEEGEDRVGEPAGDRPE</sequence>